<gene>
    <name evidence="2" type="ORF">BKA59DRAFT_448831</name>
</gene>
<dbReference type="AlphaFoldDB" id="A0A8K0S532"/>
<keyword evidence="3" id="KW-1185">Reference proteome</keyword>
<evidence type="ECO:0008006" key="4">
    <source>
        <dbReference type="Google" id="ProtNLM"/>
    </source>
</evidence>
<dbReference type="OrthoDB" id="2580841at2759"/>
<accession>A0A8K0S532</accession>
<comment type="caution">
    <text evidence="2">The sequence shown here is derived from an EMBL/GenBank/DDBJ whole genome shotgun (WGS) entry which is preliminary data.</text>
</comment>
<sequence length="348" mass="38817">MSLKTYGYWSGKLKDVKLPDNPTDVHALIELDTSTSQEATHASMNIRSKLFTKSRLVYWLFQGFKKPDHAPLPERGWHEVIQLACLNHRETSLDYLRLDDGSHLESAEMLCRVDNIGDYLEHLINNAIEKDAIAHIYGQLDYKRKLIHDKENAIRQDGGIMLEFPDGHMEILFLAFTSQASKTDLNGRADGPTLWEALEYRESGAGASSSSGKSGSSGSSSSTSSTRGTSKQSANEETPRMKYPAIAIIALLLSSDDIDGGKAPLHEISLRNMTDKKVSTSGWKITNRFKVSYEIKDAQMHCRGGRLKFRVPEYMFSKDGGIVFLQDSEGKAIDSVETNCVTSWTEDI</sequence>
<evidence type="ECO:0000313" key="3">
    <source>
        <dbReference type="Proteomes" id="UP000813427"/>
    </source>
</evidence>
<dbReference type="Pfam" id="PF10042">
    <property type="entry name" value="DUF2278"/>
    <property type="match status" value="1"/>
</dbReference>
<evidence type="ECO:0000256" key="1">
    <source>
        <dbReference type="SAM" id="MobiDB-lite"/>
    </source>
</evidence>
<organism evidence="2 3">
    <name type="scientific">Fusarium tricinctum</name>
    <dbReference type="NCBI Taxonomy" id="61284"/>
    <lineage>
        <taxon>Eukaryota</taxon>
        <taxon>Fungi</taxon>
        <taxon>Dikarya</taxon>
        <taxon>Ascomycota</taxon>
        <taxon>Pezizomycotina</taxon>
        <taxon>Sordariomycetes</taxon>
        <taxon>Hypocreomycetidae</taxon>
        <taxon>Hypocreales</taxon>
        <taxon>Nectriaceae</taxon>
        <taxon>Fusarium</taxon>
        <taxon>Fusarium tricinctum species complex</taxon>
    </lineage>
</organism>
<dbReference type="InterPro" id="IPR019268">
    <property type="entry name" value="DUF2278"/>
</dbReference>
<proteinExistence type="predicted"/>
<name>A0A8K0S532_9HYPO</name>
<feature type="region of interest" description="Disordered" evidence="1">
    <location>
        <begin position="205"/>
        <end position="238"/>
    </location>
</feature>
<feature type="compositionally biased region" description="Low complexity" evidence="1">
    <location>
        <begin position="205"/>
        <end position="231"/>
    </location>
</feature>
<protein>
    <recommendedName>
        <fullName evidence="4">LTD domain-containing protein</fullName>
    </recommendedName>
</protein>
<dbReference type="Proteomes" id="UP000813427">
    <property type="component" value="Unassembled WGS sequence"/>
</dbReference>
<dbReference type="EMBL" id="JAGPXF010000001">
    <property type="protein sequence ID" value="KAH7262609.1"/>
    <property type="molecule type" value="Genomic_DNA"/>
</dbReference>
<reference evidence="2" key="1">
    <citation type="journal article" date="2021" name="Nat. Commun.">
        <title>Genetic determinants of endophytism in the Arabidopsis root mycobiome.</title>
        <authorList>
            <person name="Mesny F."/>
            <person name="Miyauchi S."/>
            <person name="Thiergart T."/>
            <person name="Pickel B."/>
            <person name="Atanasova L."/>
            <person name="Karlsson M."/>
            <person name="Huettel B."/>
            <person name="Barry K.W."/>
            <person name="Haridas S."/>
            <person name="Chen C."/>
            <person name="Bauer D."/>
            <person name="Andreopoulos W."/>
            <person name="Pangilinan J."/>
            <person name="LaButti K."/>
            <person name="Riley R."/>
            <person name="Lipzen A."/>
            <person name="Clum A."/>
            <person name="Drula E."/>
            <person name="Henrissat B."/>
            <person name="Kohler A."/>
            <person name="Grigoriev I.V."/>
            <person name="Martin F.M."/>
            <person name="Hacquard S."/>
        </authorList>
    </citation>
    <scope>NUCLEOTIDE SEQUENCE</scope>
    <source>
        <strain evidence="2">MPI-SDFR-AT-0068</strain>
    </source>
</reference>
<evidence type="ECO:0000313" key="2">
    <source>
        <dbReference type="EMBL" id="KAH7262609.1"/>
    </source>
</evidence>